<evidence type="ECO:0000313" key="1">
    <source>
        <dbReference type="EMBL" id="MTJ45423.1"/>
    </source>
</evidence>
<dbReference type="EMBL" id="VILF01000005">
    <property type="protein sequence ID" value="MTJ45423.1"/>
    <property type="molecule type" value="Genomic_DNA"/>
</dbReference>
<dbReference type="Proteomes" id="UP001517388">
    <property type="component" value="Unassembled WGS sequence"/>
</dbReference>
<comment type="caution">
    <text evidence="1">The sequence shown here is derived from an EMBL/GenBank/DDBJ whole genome shotgun (WGS) entry which is preliminary data.</text>
</comment>
<name>A0ACC7SA43_DOLFA</name>
<accession>A0ACC7SA43</accession>
<keyword evidence="2" id="KW-1185">Reference proteome</keyword>
<proteinExistence type="predicted"/>
<gene>
    <name evidence="1" type="ORF">FJR39_20790</name>
</gene>
<evidence type="ECO:0000313" key="2">
    <source>
        <dbReference type="Proteomes" id="UP001517388"/>
    </source>
</evidence>
<sequence>MLNTESEYYLHSNLNRRKWEKPTPTWTKKRFQKTIPTERFAIALPHPQQANCLQQRFAIALHIPKKRSHSDIPKSDRPPTSSKSELLAAALRYRPPTFPKKRSHSHISKAIAPPTSKTAIAPPRLPKNELLAAALRYRPPTPPKKRTACSSASLSHSHIPKKRTACSSASLSPSHIPKSDRPLTSPKAIAPPISLKAIPTERFAIALPHPQKANCLQQRFAIALSHPKSELLAAALRYRPLTSPKAIALPHPQNSDRSPTPQKAISLPHPKK</sequence>
<organism evidence="1 2">
    <name type="scientific">Dolichospermum flos-aquae UHCC 0037</name>
    <dbReference type="NCBI Taxonomy" id="2590026"/>
    <lineage>
        <taxon>Bacteria</taxon>
        <taxon>Bacillati</taxon>
        <taxon>Cyanobacteriota</taxon>
        <taxon>Cyanophyceae</taxon>
        <taxon>Nostocales</taxon>
        <taxon>Aphanizomenonaceae</taxon>
        <taxon>Dolichospermum</taxon>
    </lineage>
</organism>
<reference evidence="2" key="1">
    <citation type="journal article" date="2020" name="Toxins">
        <title>Phylogenomic Analysis of Secondary Metabolism in the Toxic Cyanobacterial Genera Anabaena, Dolichospermum and Aphanizomenon.</title>
        <authorList>
            <person name="Oesterholm J."/>
            <person name="Popin R.V."/>
            <person name="Fewer D.P."/>
            <person name="Sivonen K."/>
        </authorList>
    </citation>
    <scope>NUCLEOTIDE SEQUENCE [LARGE SCALE GENOMIC DNA]</scope>
    <source>
        <strain evidence="2">UHCC 0037</strain>
    </source>
</reference>
<protein>
    <submittedName>
        <fullName evidence="1">Uncharacterized protein</fullName>
    </submittedName>
</protein>